<evidence type="ECO:0000259" key="1">
    <source>
        <dbReference type="Pfam" id="PF14033"/>
    </source>
</evidence>
<dbReference type="AlphaFoldDB" id="A0A914DHC5"/>
<dbReference type="PANTHER" id="PTHR33119:SF1">
    <property type="entry name" value="FE2OG DIOXYGENASE DOMAIN-CONTAINING PROTEIN"/>
    <property type="match status" value="1"/>
</dbReference>
<reference evidence="4" key="1">
    <citation type="submission" date="2022-11" db="UniProtKB">
        <authorList>
            <consortium name="WormBaseParasite"/>
        </authorList>
    </citation>
    <scope>IDENTIFICATION</scope>
</reference>
<accession>A0A914DHC5</accession>
<dbReference type="Pfam" id="PF21666">
    <property type="entry name" value="DUF4246_N"/>
    <property type="match status" value="1"/>
</dbReference>
<name>A0A914DHC5_9BILA</name>
<evidence type="ECO:0000313" key="4">
    <source>
        <dbReference type="WBParaSite" id="ACRNAN_scaffold261.g13531.t1"/>
    </source>
</evidence>
<dbReference type="InterPro" id="IPR025340">
    <property type="entry name" value="DUF4246"/>
</dbReference>
<organism evidence="3 4">
    <name type="scientific">Acrobeloides nanus</name>
    <dbReference type="NCBI Taxonomy" id="290746"/>
    <lineage>
        <taxon>Eukaryota</taxon>
        <taxon>Metazoa</taxon>
        <taxon>Ecdysozoa</taxon>
        <taxon>Nematoda</taxon>
        <taxon>Chromadorea</taxon>
        <taxon>Rhabditida</taxon>
        <taxon>Tylenchina</taxon>
        <taxon>Cephalobomorpha</taxon>
        <taxon>Cephaloboidea</taxon>
        <taxon>Cephalobidae</taxon>
        <taxon>Acrobeloides</taxon>
    </lineage>
</organism>
<sequence>MAEIKKMRMDEIKLVIPNPFQFDDRNRSGLKPITLQELKLLSFEAAIRLKKDWTSKIFDESIVAKWKTEYNSQQDETIDDSYFDYAIAECRYQAESSSNEILMSPVDGVFQADGIVPQDILGDLLESVTDLENRPFKDWQPGSNGQVLDLVHPSLYSYVYGVSRQLPKQPNNKKLAWNELFGRGEIQFFQGDEWDESESKKFQWLPSEFVIDSVTGAVQIDSYINNLHPEEHESLYATLEKIFSKFVPMFEILLTRLVNPIELRLELPAGDGYEHKWYVESRNRRFIDLKPGATRNRRFIDLKPGAFKPPNLPKNVFSLKGKRLQVIVKLANIHLTPEKPSYPGGVWHVEGMRNESIVASGIYYYDMENITESRLSFRQKIAESSFRSRYGLEIHRGVKHFYGLENGMASNQELGYVCAEPGRLIVFPNIFQHKVEPFELVDKTRPGHRKILVFFLVDPNISILSTERVPPQQNSWFFKEVCKIVPQIAMLPDLVKKRIQELLPVTLDQAKIFREELIKERKYYIEDSNDTIFERPFSLYERKRYARHN</sequence>
<dbReference type="Pfam" id="PF14033">
    <property type="entry name" value="DUF4246"/>
    <property type="match status" value="1"/>
</dbReference>
<dbReference type="InterPro" id="IPR049192">
    <property type="entry name" value="DUF4246_C"/>
</dbReference>
<feature type="domain" description="DUF4246" evidence="1">
    <location>
        <begin position="81"/>
        <end position="478"/>
    </location>
</feature>
<dbReference type="WBParaSite" id="ACRNAN_scaffold261.g13531.t1">
    <property type="protein sequence ID" value="ACRNAN_scaffold261.g13531.t1"/>
    <property type="gene ID" value="ACRNAN_scaffold261.g13531"/>
</dbReference>
<feature type="domain" description="DUF4246" evidence="2">
    <location>
        <begin position="16"/>
        <end position="69"/>
    </location>
</feature>
<dbReference type="PANTHER" id="PTHR33119">
    <property type="entry name" value="IFI3P"/>
    <property type="match status" value="1"/>
</dbReference>
<evidence type="ECO:0000259" key="2">
    <source>
        <dbReference type="Pfam" id="PF21666"/>
    </source>
</evidence>
<dbReference type="InterPro" id="IPR049207">
    <property type="entry name" value="DUF4246_N"/>
</dbReference>
<proteinExistence type="predicted"/>
<dbReference type="Proteomes" id="UP000887540">
    <property type="component" value="Unplaced"/>
</dbReference>
<evidence type="ECO:0000313" key="3">
    <source>
        <dbReference type="Proteomes" id="UP000887540"/>
    </source>
</evidence>
<protein>
    <submittedName>
        <fullName evidence="4">Uncharacterized protein</fullName>
    </submittedName>
</protein>
<keyword evidence="3" id="KW-1185">Reference proteome</keyword>